<proteinExistence type="predicted"/>
<organism evidence="1 2">
    <name type="scientific">Pyropia yezoensis</name>
    <name type="common">Susabi-nori</name>
    <name type="synonym">Porphyra yezoensis</name>
    <dbReference type="NCBI Taxonomy" id="2788"/>
    <lineage>
        <taxon>Eukaryota</taxon>
        <taxon>Rhodophyta</taxon>
        <taxon>Bangiophyceae</taxon>
        <taxon>Bangiales</taxon>
        <taxon>Bangiaceae</taxon>
        <taxon>Pyropia</taxon>
    </lineage>
</organism>
<protein>
    <submittedName>
        <fullName evidence="1">Uncharacterized protein</fullName>
    </submittedName>
</protein>
<evidence type="ECO:0000313" key="1">
    <source>
        <dbReference type="EMBL" id="KAK1862350.1"/>
    </source>
</evidence>
<sequence length="416" mass="43458">MASPPDPLASPPLSFPPPVPLPPLVPPLRLSRRGGSAGVMALPRLASLDDRPVGRGVLPPLYLHPPAEQREQAMSRSLRQLPLLPPSAFITQVGAAQVVCATAAGATTASTAAVAAVATASRMPGWGRGGALRPPPPQGVCSLGGPAEAGYAAADGNFVSWEGACPPRGPASVEPALMAGGSDEQLRGAGIGVLHTTAGGLRGVPRRVYYRPARGGGTFIPSLAMDPGGSQEGAARASAHAPSLPALRIGGAGNPSAVVAAQGNVNFEAGPSRAAPYEASSDAAGPPVSREKKVTERCGTCFAQFTTKCHLNIHIKTVHLGMRPWQCEFCGVSFGQKGSLTRHISAVHLKKRPHQCERCPKAFGEHWTLSVHVRNVHEGLRPHSCHLCNRRFGERWNLQKHLINVHRCQPAGVKKG</sequence>
<name>A0ACC3BWM2_PYRYE</name>
<gene>
    <name evidence="1" type="ORF">I4F81_004924</name>
</gene>
<dbReference type="Proteomes" id="UP000798662">
    <property type="component" value="Chromosome 1"/>
</dbReference>
<keyword evidence="2" id="KW-1185">Reference proteome</keyword>
<comment type="caution">
    <text evidence="1">The sequence shown here is derived from an EMBL/GenBank/DDBJ whole genome shotgun (WGS) entry which is preliminary data.</text>
</comment>
<reference evidence="1" key="1">
    <citation type="submission" date="2019-11" db="EMBL/GenBank/DDBJ databases">
        <title>Nori genome reveals adaptations in red seaweeds to the harsh intertidal environment.</title>
        <authorList>
            <person name="Wang D."/>
            <person name="Mao Y."/>
        </authorList>
    </citation>
    <scope>NUCLEOTIDE SEQUENCE</scope>
    <source>
        <tissue evidence="1">Gametophyte</tissue>
    </source>
</reference>
<evidence type="ECO:0000313" key="2">
    <source>
        <dbReference type="Proteomes" id="UP000798662"/>
    </source>
</evidence>
<accession>A0ACC3BWM2</accession>
<dbReference type="EMBL" id="CM020618">
    <property type="protein sequence ID" value="KAK1862350.1"/>
    <property type="molecule type" value="Genomic_DNA"/>
</dbReference>